<dbReference type="RefSeq" id="XP_028929913.1">
    <property type="nucleotide sequence ID" value="XM_029074080.2"/>
</dbReference>
<evidence type="ECO:0000256" key="2">
    <source>
        <dbReference type="ARBA" id="ARBA00004613"/>
    </source>
</evidence>
<dbReference type="AlphaFoldDB" id="A0A6I8NMR9"/>
<feature type="region of interest" description="Disordered" evidence="12">
    <location>
        <begin position="147"/>
        <end position="176"/>
    </location>
</feature>
<dbReference type="InParanoid" id="A0A6I8NMR9"/>
<proteinExistence type="inferred from homology"/>
<evidence type="ECO:0000256" key="8">
    <source>
        <dbReference type="ARBA" id="ARBA00023091"/>
    </source>
</evidence>
<dbReference type="Proteomes" id="UP000002279">
    <property type="component" value="Chromosome 10"/>
</dbReference>
<dbReference type="GeneTree" id="ENSGT00940000153832"/>
<dbReference type="Bgee" id="ENSOANG00000047791">
    <property type="expression patterns" value="Expressed in cerebellum and 1 other cell type or tissue"/>
</dbReference>
<dbReference type="GO" id="GO:0046872">
    <property type="term" value="F:metal ion binding"/>
    <property type="evidence" value="ECO:0007669"/>
    <property type="project" value="UniProtKB-KW"/>
</dbReference>
<evidence type="ECO:0000256" key="9">
    <source>
        <dbReference type="ARBA" id="ARBA00023157"/>
    </source>
</evidence>
<reference evidence="15" key="3">
    <citation type="submission" date="2025-09" db="UniProtKB">
        <authorList>
            <consortium name="Ensembl"/>
        </authorList>
    </citation>
    <scope>IDENTIFICATION</scope>
    <source>
        <strain evidence="15">Glennie</strain>
    </source>
</reference>
<keyword evidence="4" id="KW-0964">Secreted</keyword>
<dbReference type="Ensembl" id="ENSOANT00000064906.1">
    <property type="protein sequence ID" value="ENSOANP00000042469.1"/>
    <property type="gene ID" value="ENSOANG00000047791.1"/>
</dbReference>
<dbReference type="Gene3D" id="1.10.530.10">
    <property type="match status" value="1"/>
</dbReference>
<reference evidence="15" key="2">
    <citation type="submission" date="2025-08" db="UniProtKB">
        <authorList>
            <consortium name="Ensembl"/>
        </authorList>
    </citation>
    <scope>IDENTIFICATION</scope>
    <source>
        <strain evidence="15">Glennie</strain>
    </source>
</reference>
<dbReference type="OrthoDB" id="17373at2759"/>
<comment type="similarity">
    <text evidence="3 11">Belongs to the glycosyl hydrolase 22 family.</text>
</comment>
<dbReference type="KEGG" id="oaa:103167220"/>
<name>A0A6I8NMR9_ORNAN</name>
<dbReference type="PRINTS" id="PR00137">
    <property type="entry name" value="LYSOZYME"/>
</dbReference>
<keyword evidence="8" id="KW-0422">Lactose biosynthesis</keyword>
<dbReference type="InterPro" id="IPR000974">
    <property type="entry name" value="Glyco_hydro_22_lys"/>
</dbReference>
<dbReference type="GeneID" id="103167220"/>
<dbReference type="PANTHER" id="PTHR11407">
    <property type="entry name" value="LYSOZYME C"/>
    <property type="match status" value="1"/>
</dbReference>
<protein>
    <recommendedName>
        <fullName evidence="10">Lactose synthase B protein</fullName>
    </recommendedName>
</protein>
<comment type="subcellular location">
    <subcellularLocation>
        <location evidence="2">Secreted</location>
    </subcellularLocation>
</comment>
<gene>
    <name evidence="15" type="primary">LOC103167220</name>
</gene>
<keyword evidence="5" id="KW-0479">Metal-binding</keyword>
<feature type="domain" description="Glycosyl hydrolases family 22 (GH22)" evidence="14">
    <location>
        <begin position="94"/>
        <end position="112"/>
    </location>
</feature>
<keyword evidence="6" id="KW-0494">Milk protein</keyword>
<evidence type="ECO:0000256" key="6">
    <source>
        <dbReference type="ARBA" id="ARBA00022743"/>
    </source>
</evidence>
<dbReference type="FunFam" id="1.10.530.10:FF:000001">
    <property type="entry name" value="Lysozyme C"/>
    <property type="match status" value="1"/>
</dbReference>
<evidence type="ECO:0000313" key="16">
    <source>
        <dbReference type="Proteomes" id="UP000002279"/>
    </source>
</evidence>
<evidence type="ECO:0000256" key="10">
    <source>
        <dbReference type="ARBA" id="ARBA00031746"/>
    </source>
</evidence>
<evidence type="ECO:0000256" key="3">
    <source>
        <dbReference type="ARBA" id="ARBA00010859"/>
    </source>
</evidence>
<dbReference type="PRINTS" id="PR00135">
    <property type="entry name" value="LYZLACT"/>
</dbReference>
<dbReference type="InterPro" id="IPR023346">
    <property type="entry name" value="Lysozyme-like_dom_sf"/>
</dbReference>
<feature type="signal peptide" evidence="13">
    <location>
        <begin position="1"/>
        <end position="16"/>
    </location>
</feature>
<reference evidence="15 16" key="1">
    <citation type="journal article" date="2008" name="Nature">
        <title>Genome analysis of the platypus reveals unique signatures of evolution.</title>
        <authorList>
            <person name="Warren W.C."/>
            <person name="Hillier L.W."/>
            <person name="Marshall Graves J.A."/>
            <person name="Birney E."/>
            <person name="Ponting C.P."/>
            <person name="Grutzner F."/>
            <person name="Belov K."/>
            <person name="Miller W."/>
            <person name="Clarke L."/>
            <person name="Chinwalla A.T."/>
            <person name="Yang S.P."/>
            <person name="Heger A."/>
            <person name="Locke D.P."/>
            <person name="Miethke P."/>
            <person name="Waters P.D."/>
            <person name="Veyrunes F."/>
            <person name="Fulton L."/>
            <person name="Fulton B."/>
            <person name="Graves T."/>
            <person name="Wallis J."/>
            <person name="Puente X.S."/>
            <person name="Lopez-Otin C."/>
            <person name="Ordonez G.R."/>
            <person name="Eichler E.E."/>
            <person name="Chen L."/>
            <person name="Cheng Z."/>
            <person name="Deakin J.E."/>
            <person name="Alsop A."/>
            <person name="Thompson K."/>
            <person name="Kirby P."/>
            <person name="Papenfuss A.T."/>
            <person name="Wakefield M.J."/>
            <person name="Olender T."/>
            <person name="Lancet D."/>
            <person name="Huttley G.A."/>
            <person name="Smit A.F."/>
            <person name="Pask A."/>
            <person name="Temple-Smith P."/>
            <person name="Batzer M.A."/>
            <person name="Walker J.A."/>
            <person name="Konkel M.K."/>
            <person name="Harris R.S."/>
            <person name="Whittington C.M."/>
            <person name="Wong E.S."/>
            <person name="Gemmell N.J."/>
            <person name="Buschiazzo E."/>
            <person name="Vargas Jentzsch I.M."/>
            <person name="Merkel A."/>
            <person name="Schmitz J."/>
            <person name="Zemann A."/>
            <person name="Churakov G."/>
            <person name="Kriegs J.O."/>
            <person name="Brosius J."/>
            <person name="Murchison E.P."/>
            <person name="Sachidanandam R."/>
            <person name="Smith C."/>
            <person name="Hannon G.J."/>
            <person name="Tsend-Ayush E."/>
            <person name="McMillan D."/>
            <person name="Attenborough R."/>
            <person name="Rens W."/>
            <person name="Ferguson-Smith M."/>
            <person name="Lefevre C.M."/>
            <person name="Sharp J.A."/>
            <person name="Nicholas K.R."/>
            <person name="Ray D.A."/>
            <person name="Kube M."/>
            <person name="Reinhardt R."/>
            <person name="Pringle T.H."/>
            <person name="Taylor J."/>
            <person name="Jones R.C."/>
            <person name="Nixon B."/>
            <person name="Dacheux J.L."/>
            <person name="Niwa H."/>
            <person name="Sekita Y."/>
            <person name="Huang X."/>
            <person name="Stark A."/>
            <person name="Kheradpour P."/>
            <person name="Kellis M."/>
            <person name="Flicek P."/>
            <person name="Chen Y."/>
            <person name="Webber C."/>
            <person name="Hardison R."/>
            <person name="Nelson J."/>
            <person name="Hallsworth-Pepin K."/>
            <person name="Delehaunty K."/>
            <person name="Markovic C."/>
            <person name="Minx P."/>
            <person name="Feng Y."/>
            <person name="Kremitzki C."/>
            <person name="Mitreva M."/>
            <person name="Glasscock J."/>
            <person name="Wylie T."/>
            <person name="Wohldmann P."/>
            <person name="Thiru P."/>
            <person name="Nhan M.N."/>
            <person name="Pohl C.S."/>
            <person name="Smith S.M."/>
            <person name="Hou S."/>
            <person name="Nefedov M."/>
            <person name="de Jong P.J."/>
            <person name="Renfree M.B."/>
            <person name="Mardis E.R."/>
            <person name="Wilson R.K."/>
        </authorList>
    </citation>
    <scope>NUCLEOTIDE SEQUENCE [LARGE SCALE GENOMIC DNA]</scope>
    <source>
        <strain evidence="15 16">Glennie</strain>
    </source>
</reference>
<evidence type="ECO:0000256" key="7">
    <source>
        <dbReference type="ARBA" id="ARBA00022837"/>
    </source>
</evidence>
<evidence type="ECO:0000256" key="13">
    <source>
        <dbReference type="SAM" id="SignalP"/>
    </source>
</evidence>
<dbReference type="PROSITE" id="PS51348">
    <property type="entry name" value="GLYCOSYL_HYDROL_F22_2"/>
    <property type="match status" value="1"/>
</dbReference>
<dbReference type="GO" id="GO:0005576">
    <property type="term" value="C:extracellular region"/>
    <property type="evidence" value="ECO:0007669"/>
    <property type="project" value="UniProtKB-SubCell"/>
</dbReference>
<comment type="function">
    <text evidence="1">Regulatory subunit of lactose synthase, changes the substrate specificity of galactosyltransferase in the mammary gland making glucose a good acceptor substrate for this enzyme. This enables LS to synthesize lactose, the major carbohydrate component of milk. In other tissues, galactosyltransferase transfers galactose onto the N-acetylglucosamine of the oligosaccharide chains in glycoproteins.</text>
</comment>
<dbReference type="OMA" id="ARIFQIC"/>
<dbReference type="Pfam" id="PF00062">
    <property type="entry name" value="Lys"/>
    <property type="match status" value="1"/>
</dbReference>
<evidence type="ECO:0000256" key="5">
    <source>
        <dbReference type="ARBA" id="ARBA00022723"/>
    </source>
</evidence>
<dbReference type="SUPFAM" id="SSF53955">
    <property type="entry name" value="Lysozyme-like"/>
    <property type="match status" value="1"/>
</dbReference>
<evidence type="ECO:0000256" key="4">
    <source>
        <dbReference type="ARBA" id="ARBA00022525"/>
    </source>
</evidence>
<evidence type="ECO:0000256" key="1">
    <source>
        <dbReference type="ARBA" id="ARBA00002592"/>
    </source>
</evidence>
<keyword evidence="13" id="KW-0732">Signal</keyword>
<dbReference type="GO" id="GO:0050829">
    <property type="term" value="P:defense response to Gram-negative bacterium"/>
    <property type="evidence" value="ECO:0000318"/>
    <property type="project" value="GO_Central"/>
</dbReference>
<dbReference type="SMART" id="SM00263">
    <property type="entry name" value="LYZ1"/>
    <property type="match status" value="1"/>
</dbReference>
<evidence type="ECO:0000259" key="14">
    <source>
        <dbReference type="PROSITE" id="PS00128"/>
    </source>
</evidence>
<organism evidence="15 16">
    <name type="scientific">Ornithorhynchus anatinus</name>
    <name type="common">Duckbill platypus</name>
    <dbReference type="NCBI Taxonomy" id="9258"/>
    <lineage>
        <taxon>Eukaryota</taxon>
        <taxon>Metazoa</taxon>
        <taxon>Chordata</taxon>
        <taxon>Craniata</taxon>
        <taxon>Vertebrata</taxon>
        <taxon>Euteleostomi</taxon>
        <taxon>Mammalia</taxon>
        <taxon>Monotremata</taxon>
        <taxon>Ornithorhynchidae</taxon>
        <taxon>Ornithorhynchus</taxon>
    </lineage>
</organism>
<accession>A0A6I8NMR9</accession>
<evidence type="ECO:0000256" key="12">
    <source>
        <dbReference type="SAM" id="MobiDB-lite"/>
    </source>
</evidence>
<dbReference type="PROSITE" id="PS00128">
    <property type="entry name" value="GLYCOSYL_HYDROL_F22_1"/>
    <property type="match status" value="1"/>
</dbReference>
<keyword evidence="7" id="KW-0106">Calcium</keyword>
<dbReference type="CDD" id="cd16898">
    <property type="entry name" value="LYZ_LA"/>
    <property type="match status" value="1"/>
</dbReference>
<sequence>MKRLLLLCVLLVASRARIFQICELSRVLKENATGGFHGVSLEEWLCVIFHESGYDSQALNYYNGSSSHGLFQINQPYWCDDEDSESTEPSVNACQIPCSKLLDDDILDDIECAKKIVKEPKGITAWEAWQPFCNDDLDQWKVLDGPVLSPAQRPADPRPHPSLPLGGQNPPGLSSSCFDSGGVPFATLQ</sequence>
<evidence type="ECO:0000313" key="15">
    <source>
        <dbReference type="Ensembl" id="ENSOANP00000042469.1"/>
    </source>
</evidence>
<dbReference type="GO" id="GO:0005989">
    <property type="term" value="P:lactose biosynthetic process"/>
    <property type="evidence" value="ECO:0007669"/>
    <property type="project" value="UniProtKB-KW"/>
</dbReference>
<dbReference type="InterPro" id="IPR001916">
    <property type="entry name" value="Glyco_hydro_22"/>
</dbReference>
<dbReference type="GO" id="GO:0003796">
    <property type="term" value="F:lysozyme activity"/>
    <property type="evidence" value="ECO:0000318"/>
    <property type="project" value="GO_Central"/>
</dbReference>
<dbReference type="InterPro" id="IPR019799">
    <property type="entry name" value="Glyco_hydro_22_CS"/>
</dbReference>
<feature type="chain" id="PRO_5026165813" description="Lactose synthase B protein" evidence="13">
    <location>
        <begin position="17"/>
        <end position="189"/>
    </location>
</feature>
<keyword evidence="9" id="KW-1015">Disulfide bond</keyword>
<evidence type="ECO:0000256" key="11">
    <source>
        <dbReference type="RuleBase" id="RU004440"/>
    </source>
</evidence>
<dbReference type="GO" id="GO:0050830">
    <property type="term" value="P:defense response to Gram-positive bacterium"/>
    <property type="evidence" value="ECO:0000318"/>
    <property type="project" value="GO_Central"/>
</dbReference>
<keyword evidence="16" id="KW-1185">Reference proteome</keyword>
<dbReference type="PANTHER" id="PTHR11407:SF32">
    <property type="entry name" value="ALPHA-LACTALBUMIN"/>
    <property type="match status" value="1"/>
</dbReference>